<dbReference type="EMBL" id="BMVB01000029">
    <property type="protein sequence ID" value="GHC70047.1"/>
    <property type="molecule type" value="Genomic_DNA"/>
</dbReference>
<proteinExistence type="predicted"/>
<organism evidence="2 3">
    <name type="scientific">Streptomyces cinnamoneus</name>
    <name type="common">Streptoverticillium cinnamoneum</name>
    <dbReference type="NCBI Taxonomy" id="53446"/>
    <lineage>
        <taxon>Bacteria</taxon>
        <taxon>Bacillati</taxon>
        <taxon>Actinomycetota</taxon>
        <taxon>Actinomycetes</taxon>
        <taxon>Kitasatosporales</taxon>
        <taxon>Streptomycetaceae</taxon>
        <taxon>Streptomyces</taxon>
        <taxon>Streptomyces cinnamoneus group</taxon>
    </lineage>
</organism>
<evidence type="ECO:0000259" key="1">
    <source>
        <dbReference type="Pfam" id="PF04149"/>
    </source>
</evidence>
<comment type="caution">
    <text evidence="2">The sequence shown here is derived from an EMBL/GenBank/DDBJ whole genome shotgun (WGS) entry which is preliminary data.</text>
</comment>
<protein>
    <recommendedName>
        <fullName evidence="1">DUF397 domain-containing protein</fullName>
    </recommendedName>
</protein>
<name>A0A918U336_STRCJ</name>
<dbReference type="RefSeq" id="WP_308432174.1">
    <property type="nucleotide sequence ID" value="NZ_BMVB01000029.1"/>
</dbReference>
<gene>
    <name evidence="2" type="ORF">GCM10010507_55950</name>
</gene>
<reference evidence="2" key="2">
    <citation type="submission" date="2020-09" db="EMBL/GenBank/DDBJ databases">
        <authorList>
            <person name="Sun Q."/>
            <person name="Ohkuma M."/>
        </authorList>
    </citation>
    <scope>NUCLEOTIDE SEQUENCE</scope>
    <source>
        <strain evidence="2">JCM 4633</strain>
    </source>
</reference>
<dbReference type="Proteomes" id="UP000646244">
    <property type="component" value="Unassembled WGS sequence"/>
</dbReference>
<feature type="domain" description="DUF397" evidence="1">
    <location>
        <begin position="65"/>
        <end position="115"/>
    </location>
</feature>
<feature type="domain" description="DUF397" evidence="1">
    <location>
        <begin position="6"/>
        <end position="56"/>
    </location>
</feature>
<dbReference type="InterPro" id="IPR007278">
    <property type="entry name" value="DUF397"/>
</dbReference>
<evidence type="ECO:0000313" key="2">
    <source>
        <dbReference type="EMBL" id="GHC70047.1"/>
    </source>
</evidence>
<reference evidence="2" key="1">
    <citation type="journal article" date="2014" name="Int. J. Syst. Evol. Microbiol.">
        <title>Complete genome sequence of Corynebacterium casei LMG S-19264T (=DSM 44701T), isolated from a smear-ripened cheese.</title>
        <authorList>
            <consortium name="US DOE Joint Genome Institute (JGI-PGF)"/>
            <person name="Walter F."/>
            <person name="Albersmeier A."/>
            <person name="Kalinowski J."/>
            <person name="Ruckert C."/>
        </authorList>
    </citation>
    <scope>NUCLEOTIDE SEQUENCE</scope>
    <source>
        <strain evidence="2">JCM 4633</strain>
    </source>
</reference>
<dbReference type="AlphaFoldDB" id="A0A918U336"/>
<accession>A0A918U336</accession>
<dbReference type="Pfam" id="PF04149">
    <property type="entry name" value="DUF397"/>
    <property type="match status" value="2"/>
</dbReference>
<evidence type="ECO:0000313" key="3">
    <source>
        <dbReference type="Proteomes" id="UP000646244"/>
    </source>
</evidence>
<sequence length="124" mass="12961">MVTLTDWQQSSYCGDSSNCLNVAAAGNGAVHLRESDDPGTVLAIRPAALRALMAAAQADLLPIWWQKSSYSHEGANCVNVAVADDGSVRLRESDDPGTVLTVAPTALRAMIAAAKAELVPAGRR</sequence>